<reference evidence="2 3" key="1">
    <citation type="submission" date="2018-08" db="EMBL/GenBank/DDBJ databases">
        <title>Draft genome of the lignicolous fungus Coniochaeta pulveracea.</title>
        <authorList>
            <person name="Borstlap C.J."/>
            <person name="De Witt R.N."/>
            <person name="Botha A."/>
            <person name="Volschenk H."/>
        </authorList>
    </citation>
    <scope>NUCLEOTIDE SEQUENCE [LARGE SCALE GENOMIC DNA]</scope>
    <source>
        <strain evidence="2 3">CAB683</strain>
    </source>
</reference>
<evidence type="ECO:0000313" key="3">
    <source>
        <dbReference type="Proteomes" id="UP000275385"/>
    </source>
</evidence>
<accession>A0A420YH63</accession>
<organism evidence="2 3">
    <name type="scientific">Coniochaeta pulveracea</name>
    <dbReference type="NCBI Taxonomy" id="177199"/>
    <lineage>
        <taxon>Eukaryota</taxon>
        <taxon>Fungi</taxon>
        <taxon>Dikarya</taxon>
        <taxon>Ascomycota</taxon>
        <taxon>Pezizomycotina</taxon>
        <taxon>Sordariomycetes</taxon>
        <taxon>Sordariomycetidae</taxon>
        <taxon>Coniochaetales</taxon>
        <taxon>Coniochaetaceae</taxon>
        <taxon>Coniochaeta</taxon>
    </lineage>
</organism>
<keyword evidence="3" id="KW-1185">Reference proteome</keyword>
<feature type="compositionally biased region" description="Acidic residues" evidence="1">
    <location>
        <begin position="195"/>
        <end position="219"/>
    </location>
</feature>
<protein>
    <submittedName>
        <fullName evidence="2">Uncharacterized protein</fullName>
    </submittedName>
</protein>
<sequence>MANNSRDNNNNVTDLLLHVLPRAGFVWPAQRSITSRAQFDAKIQDALRATKLRFSRKDITPLIASTFDEATAKILAFEPVSDTDEMVALYDAIELAQGSTSWAAAVPSSIFAEFLLEIKEARLRAIEDEKLTPVEGTLAATLTIAVDAFADAIATRDWDFNEELMALAGHDNDTEWLPREPLGEEEYLAARMEGLGDEDEDEDENEMEPEMQDEDEVTG</sequence>
<proteinExistence type="predicted"/>
<dbReference type="AlphaFoldDB" id="A0A420YH63"/>
<dbReference type="Proteomes" id="UP000275385">
    <property type="component" value="Unassembled WGS sequence"/>
</dbReference>
<name>A0A420YH63_9PEZI</name>
<comment type="caution">
    <text evidence="2">The sequence shown here is derived from an EMBL/GenBank/DDBJ whole genome shotgun (WGS) entry which is preliminary data.</text>
</comment>
<evidence type="ECO:0000313" key="2">
    <source>
        <dbReference type="EMBL" id="RKU47192.1"/>
    </source>
</evidence>
<gene>
    <name evidence="2" type="ORF">DL546_007875</name>
</gene>
<evidence type="ECO:0000256" key="1">
    <source>
        <dbReference type="SAM" id="MobiDB-lite"/>
    </source>
</evidence>
<dbReference type="EMBL" id="QVQW01000010">
    <property type="protein sequence ID" value="RKU47192.1"/>
    <property type="molecule type" value="Genomic_DNA"/>
</dbReference>
<feature type="region of interest" description="Disordered" evidence="1">
    <location>
        <begin position="179"/>
        <end position="219"/>
    </location>
</feature>